<comment type="caution">
    <text evidence="9">Lacks conserved residue(s) required for the propagation of feature annotation.</text>
</comment>
<evidence type="ECO:0000256" key="1">
    <source>
        <dbReference type="ARBA" id="ARBA00022490"/>
    </source>
</evidence>
<evidence type="ECO:0000256" key="7">
    <source>
        <dbReference type="ARBA" id="ARBA00022884"/>
    </source>
</evidence>
<protein>
    <recommendedName>
        <fullName evidence="9">tRNA(Met) cytidine acetyltransferase TmcA</fullName>
        <ecNumber evidence="9">2.3.1.193</ecNumber>
    </recommendedName>
</protein>
<reference evidence="11" key="1">
    <citation type="submission" date="2023-09" db="EMBL/GenBank/DDBJ databases">
        <title>Marinobacter sediminicola sp. nov. and Marinobacter maritimum sp. nov., isolated from marine sediment.</title>
        <authorList>
            <person name="An J."/>
        </authorList>
    </citation>
    <scope>NUCLEOTIDE SEQUENCE</scope>
    <source>
        <strain evidence="11">F60267</strain>
    </source>
</reference>
<dbReference type="InterPro" id="IPR000182">
    <property type="entry name" value="GNAT_dom"/>
</dbReference>
<dbReference type="Proteomes" id="UP001267407">
    <property type="component" value="Unassembled WGS sequence"/>
</dbReference>
<keyword evidence="8 9" id="KW-0012">Acyltransferase</keyword>
<proteinExistence type="inferred from homology"/>
<keyword evidence="3 9" id="KW-0808">Transferase</keyword>
<organism evidence="11 12">
    <name type="scientific">Marinobacter xiaoshiensis</name>
    <dbReference type="NCBI Taxonomy" id="3073652"/>
    <lineage>
        <taxon>Bacteria</taxon>
        <taxon>Pseudomonadati</taxon>
        <taxon>Pseudomonadota</taxon>
        <taxon>Gammaproteobacteria</taxon>
        <taxon>Pseudomonadales</taxon>
        <taxon>Marinobacteraceae</taxon>
        <taxon>Marinobacter</taxon>
    </lineage>
</organism>
<dbReference type="Gene3D" id="3.40.630.30">
    <property type="match status" value="1"/>
</dbReference>
<keyword evidence="5 9" id="KW-0547">Nucleotide-binding</keyword>
<comment type="similarity">
    <text evidence="9">Belongs to the TmcA family.</text>
</comment>
<dbReference type="InterPro" id="IPR024914">
    <property type="entry name" value="tRNA_acetyltr_TmcA"/>
</dbReference>
<dbReference type="Gene3D" id="3.40.50.11040">
    <property type="match status" value="1"/>
</dbReference>
<comment type="function">
    <text evidence="9">Catalyzes the formation of N(4)-acetylcytidine (ac(4)C) at the wobble position of tRNA(Met), by using acetyl-CoA as an acetyl donor and ATP (or GTP).</text>
</comment>
<dbReference type="EMBL" id="JAVMBO010000017">
    <property type="protein sequence ID" value="MDS1310943.1"/>
    <property type="molecule type" value="Genomic_DNA"/>
</dbReference>
<name>A0ABU2HIP6_9GAMM</name>
<dbReference type="Pfam" id="PF05127">
    <property type="entry name" value="NAT10_TcmA_helicase"/>
    <property type="match status" value="1"/>
</dbReference>
<dbReference type="InterPro" id="IPR016181">
    <property type="entry name" value="Acyl_CoA_acyltransferase"/>
</dbReference>
<evidence type="ECO:0000256" key="4">
    <source>
        <dbReference type="ARBA" id="ARBA00022694"/>
    </source>
</evidence>
<sequence>MSPETKTFSPDLDAWRSLQAELAAAGQRRLVLVEGARDLAMRWLQALLPALELEGGLWVGEAGDVPDDRLTSIQSAKVRQWLGRETSVIVWDGWRGNPPDGFAALSGTLKAGGLLFWLMPSLEEWGHFADPDYSRTGLDHDQSHPFAKRMAGILAKDSSVIRVQLGSPQVLVLPELPRVTSEFTVTTTPDQQELIRKLVAFGLGRRRRPMVVTADRGRGKSAALGMAAAQLLQQGRRNILVTAPSRDNVNSLFKHARETLGADVLEAGKDLIETVTGARLRFLPIRDLLREKPEAEVVMVDEAAAIPVPLLRRALLGWPRVAFASTVHGYEGAGRGFAIRFRQILDEKTPQWQSQTLSEPVRWADGDPLETLISDLFLLGAEHQPVELADTAANQVMIEPWQPARASEAELAEAFGLLVDAHYRTTPADLRQWLDDPAARSWRATVNGQTLGVLWGAVEGGLSNDLAELVASGRRRVRGHLLPQSLASHSGFPEAASQRGLRIIRIAVSAPARRFGLGSRLVDEAAKSAELEGLDFTGTSFGGNSDLYAFWASCGLEFARAGLQQEATSGEYPVQMVRAHSAGAATLVPQVRDRLARHWLTLVPLNWKDLEPELLLEITAGLPSGRRPDAADIRDLQNFSAGYRGFQLMLPVLRELSMVSGVAVWLLEHAEATLWCQAVLQGLSWADLQREGLCAGQRDGEDRLRQVTRELLQKGPEL</sequence>
<dbReference type="GO" id="GO:0016746">
    <property type="term" value="F:acyltransferase activity"/>
    <property type="evidence" value="ECO:0007669"/>
    <property type="project" value="UniProtKB-KW"/>
</dbReference>
<keyword evidence="7 9" id="KW-0694">RNA-binding</keyword>
<dbReference type="Gene3D" id="3.40.50.300">
    <property type="entry name" value="P-loop containing nucleotide triphosphate hydrolases"/>
    <property type="match status" value="1"/>
</dbReference>
<comment type="caution">
    <text evidence="11">The sequence shown here is derived from an EMBL/GenBank/DDBJ whole genome shotgun (WGS) entry which is preliminary data.</text>
</comment>
<feature type="binding site" evidence="9">
    <location>
        <position position="362"/>
    </location>
    <ligand>
        <name>ATP</name>
        <dbReference type="ChEBI" id="CHEBI:30616"/>
    </ligand>
</feature>
<evidence type="ECO:0000256" key="6">
    <source>
        <dbReference type="ARBA" id="ARBA00022840"/>
    </source>
</evidence>
<dbReference type="SUPFAM" id="SSF55729">
    <property type="entry name" value="Acyl-CoA N-acyltransferases (Nat)"/>
    <property type="match status" value="1"/>
</dbReference>
<keyword evidence="6 9" id="KW-0067">ATP-binding</keyword>
<evidence type="ECO:0000256" key="3">
    <source>
        <dbReference type="ARBA" id="ARBA00022679"/>
    </source>
</evidence>
<evidence type="ECO:0000256" key="8">
    <source>
        <dbReference type="ARBA" id="ARBA00023315"/>
    </source>
</evidence>
<evidence type="ECO:0000313" key="12">
    <source>
        <dbReference type="Proteomes" id="UP001267407"/>
    </source>
</evidence>
<dbReference type="EC" id="2.3.1.193" evidence="9"/>
<dbReference type="Pfam" id="PF13718">
    <property type="entry name" value="GNAT_acetyltr_2"/>
    <property type="match status" value="1"/>
</dbReference>
<evidence type="ECO:0000256" key="5">
    <source>
        <dbReference type="ARBA" id="ARBA00022741"/>
    </source>
</evidence>
<comment type="subcellular location">
    <subcellularLocation>
        <location evidence="9">Cytoplasm</location>
    </subcellularLocation>
</comment>
<feature type="binding site" evidence="9">
    <location>
        <position position="191"/>
    </location>
    <ligand>
        <name>ATP</name>
        <dbReference type="ChEBI" id="CHEBI:30616"/>
    </ligand>
</feature>
<evidence type="ECO:0000256" key="9">
    <source>
        <dbReference type="HAMAP-Rule" id="MF_01886"/>
    </source>
</evidence>
<accession>A0ABU2HIP6</accession>
<dbReference type="InterPro" id="IPR032672">
    <property type="entry name" value="TmcA/NAT10/Kre33"/>
</dbReference>
<dbReference type="HAMAP" id="MF_01886">
    <property type="entry name" value="tRNA_acetyltr_TmcA"/>
    <property type="match status" value="1"/>
</dbReference>
<evidence type="ECO:0000259" key="10">
    <source>
        <dbReference type="PROSITE" id="PS51186"/>
    </source>
</evidence>
<dbReference type="Gene3D" id="1.20.120.890">
    <property type="entry name" value="tRNA(Met) cytidine acetyltransferase, tail domain"/>
    <property type="match status" value="1"/>
</dbReference>
<dbReference type="PANTHER" id="PTHR10925:SF5">
    <property type="entry name" value="RNA CYTIDINE ACETYLTRANSFERASE"/>
    <property type="match status" value="1"/>
</dbReference>
<keyword evidence="2 9" id="KW-0820">tRNA-binding</keyword>
<dbReference type="RefSeq" id="WP_310966466.1">
    <property type="nucleotide sequence ID" value="NZ_JAVMBO010000017.1"/>
</dbReference>
<dbReference type="InterPro" id="IPR027417">
    <property type="entry name" value="P-loop_NTPase"/>
</dbReference>
<dbReference type="PROSITE" id="PS51186">
    <property type="entry name" value="GNAT"/>
    <property type="match status" value="1"/>
</dbReference>
<dbReference type="SUPFAM" id="SSF52540">
    <property type="entry name" value="P-loop containing nucleoside triphosphate hydrolases"/>
    <property type="match status" value="1"/>
</dbReference>
<keyword evidence="12" id="KW-1185">Reference proteome</keyword>
<keyword evidence="4 9" id="KW-0819">tRNA processing</keyword>
<dbReference type="InterPro" id="IPR038321">
    <property type="entry name" value="TmcA_C_sf"/>
</dbReference>
<evidence type="ECO:0000313" key="11">
    <source>
        <dbReference type="EMBL" id="MDS1310943.1"/>
    </source>
</evidence>
<evidence type="ECO:0000256" key="2">
    <source>
        <dbReference type="ARBA" id="ARBA00022555"/>
    </source>
</evidence>
<feature type="binding site" evidence="9">
    <location>
        <begin position="506"/>
        <end position="508"/>
    </location>
    <ligand>
        <name>acetyl-CoA</name>
        <dbReference type="ChEBI" id="CHEBI:57288"/>
    </ligand>
</feature>
<feature type="domain" description="N-acetyltransferase" evidence="10">
    <location>
        <begin position="396"/>
        <end position="581"/>
    </location>
</feature>
<comment type="catalytic activity">
    <reaction evidence="9">
        <text>cytidine(34) in elongator tRNA(Met) + acetyl-CoA + ATP + H2O = N(4)-acetylcytidine(34) in elongator tRNA(Met) + ADP + phosphate + CoA + H(+)</text>
        <dbReference type="Rhea" id="RHEA:43788"/>
        <dbReference type="Rhea" id="RHEA-COMP:10693"/>
        <dbReference type="Rhea" id="RHEA-COMP:10694"/>
        <dbReference type="ChEBI" id="CHEBI:15377"/>
        <dbReference type="ChEBI" id="CHEBI:15378"/>
        <dbReference type="ChEBI" id="CHEBI:30616"/>
        <dbReference type="ChEBI" id="CHEBI:43474"/>
        <dbReference type="ChEBI" id="CHEBI:57287"/>
        <dbReference type="ChEBI" id="CHEBI:57288"/>
        <dbReference type="ChEBI" id="CHEBI:74900"/>
        <dbReference type="ChEBI" id="CHEBI:82748"/>
        <dbReference type="ChEBI" id="CHEBI:456216"/>
        <dbReference type="EC" id="2.3.1.193"/>
    </reaction>
</comment>
<dbReference type="PANTHER" id="PTHR10925">
    <property type="entry name" value="N-ACETYLTRANSFERASE 10"/>
    <property type="match status" value="1"/>
</dbReference>
<dbReference type="InterPro" id="IPR007807">
    <property type="entry name" value="TcmA/NAT10_helicase"/>
</dbReference>
<gene>
    <name evidence="9" type="primary">tmcA</name>
    <name evidence="11" type="ORF">RKA07_12655</name>
</gene>
<dbReference type="InterPro" id="IPR013562">
    <property type="entry name" value="TmcA/NAT10_N"/>
</dbReference>
<keyword evidence="1 9" id="KW-0963">Cytoplasm</keyword>
<dbReference type="Pfam" id="PF08351">
    <property type="entry name" value="TmcA_N"/>
    <property type="match status" value="1"/>
</dbReference>